<evidence type="ECO:0000259" key="5">
    <source>
        <dbReference type="Pfam" id="PF00561"/>
    </source>
</evidence>
<proteinExistence type="predicted"/>
<dbReference type="GO" id="GO:0016020">
    <property type="term" value="C:membrane"/>
    <property type="evidence" value="ECO:0000318"/>
    <property type="project" value="GO_Central"/>
</dbReference>
<evidence type="ECO:0000256" key="1">
    <source>
        <dbReference type="ARBA" id="ARBA00040125"/>
    </source>
</evidence>
<dbReference type="OMA" id="IAQVFYK"/>
<reference evidence="6" key="2">
    <citation type="submission" date="2021-01" db="UniProtKB">
        <authorList>
            <consortium name="EnsemblMetazoa"/>
        </authorList>
    </citation>
    <scope>IDENTIFICATION</scope>
</reference>
<dbReference type="InParanoid" id="A0A7M7THD1"/>
<dbReference type="Pfam" id="PF00561">
    <property type="entry name" value="Abhydrolase_1"/>
    <property type="match status" value="1"/>
</dbReference>
<feature type="compositionally biased region" description="Basic residues" evidence="3">
    <location>
        <begin position="385"/>
        <end position="400"/>
    </location>
</feature>
<feature type="transmembrane region" description="Helical" evidence="4">
    <location>
        <begin position="79"/>
        <end position="107"/>
    </location>
</feature>
<evidence type="ECO:0000313" key="6">
    <source>
        <dbReference type="EnsemblMetazoa" id="XP_796285"/>
    </source>
</evidence>
<dbReference type="InterPro" id="IPR029058">
    <property type="entry name" value="AB_hydrolase_fold"/>
</dbReference>
<dbReference type="GeneID" id="591637"/>
<dbReference type="CTD" id="84945"/>
<dbReference type="Gene3D" id="3.40.50.1820">
    <property type="entry name" value="alpha/beta hydrolase"/>
    <property type="match status" value="1"/>
</dbReference>
<dbReference type="EnsemblMetazoa" id="XM_791192">
    <property type="protein sequence ID" value="XP_796285"/>
    <property type="gene ID" value="LOC591637"/>
</dbReference>
<dbReference type="ESTHER" id="strpu-w4y1z5">
    <property type="family name" value="ABHD13-BEM46"/>
</dbReference>
<keyword evidence="4" id="KW-0472">Membrane</keyword>
<evidence type="ECO:0000256" key="2">
    <source>
        <dbReference type="ARBA" id="ARBA00042701"/>
    </source>
</evidence>
<dbReference type="Proteomes" id="UP000007110">
    <property type="component" value="Unassembled WGS sequence"/>
</dbReference>
<feature type="region of interest" description="Disordered" evidence="3">
    <location>
        <begin position="1"/>
        <end position="46"/>
    </location>
</feature>
<name>A0A7M7THD1_STRPU</name>
<keyword evidence="4" id="KW-0812">Transmembrane</keyword>
<dbReference type="PANTHER" id="PTHR12277">
    <property type="entry name" value="ALPHA/BETA HYDROLASE DOMAIN-CONTAINING PROTEIN"/>
    <property type="match status" value="1"/>
</dbReference>
<feature type="domain" description="AB hydrolase-1" evidence="5">
    <location>
        <begin position="166"/>
        <end position="272"/>
    </location>
</feature>
<dbReference type="KEGG" id="spu:591637"/>
<keyword evidence="4" id="KW-1133">Transmembrane helix</keyword>
<accession>A0A7M7THD1</accession>
<dbReference type="FunCoup" id="A0A7M7THD1">
    <property type="interactions" value="1296"/>
</dbReference>
<dbReference type="GO" id="GO:0008474">
    <property type="term" value="F:palmitoyl-(protein) hydrolase activity"/>
    <property type="evidence" value="ECO:0000318"/>
    <property type="project" value="GO_Central"/>
</dbReference>
<keyword evidence="7" id="KW-1185">Reference proteome</keyword>
<dbReference type="PANTHER" id="PTHR12277:SF81">
    <property type="entry name" value="PROTEIN ABHD13"/>
    <property type="match status" value="1"/>
</dbReference>
<reference evidence="7" key="1">
    <citation type="submission" date="2015-02" db="EMBL/GenBank/DDBJ databases">
        <title>Genome sequencing for Strongylocentrotus purpuratus.</title>
        <authorList>
            <person name="Murali S."/>
            <person name="Liu Y."/>
            <person name="Vee V."/>
            <person name="English A."/>
            <person name="Wang M."/>
            <person name="Skinner E."/>
            <person name="Han Y."/>
            <person name="Muzny D.M."/>
            <person name="Worley K.C."/>
            <person name="Gibbs R.A."/>
        </authorList>
    </citation>
    <scope>NUCLEOTIDE SEQUENCE</scope>
</reference>
<dbReference type="OrthoDB" id="10249433at2759"/>
<feature type="compositionally biased region" description="Polar residues" evidence="3">
    <location>
        <begin position="32"/>
        <end position="46"/>
    </location>
</feature>
<evidence type="ECO:0000256" key="4">
    <source>
        <dbReference type="SAM" id="Phobius"/>
    </source>
</evidence>
<dbReference type="SUPFAM" id="SSF53474">
    <property type="entry name" value="alpha/beta-Hydrolases"/>
    <property type="match status" value="1"/>
</dbReference>
<sequence>MNENDRGGNEEVEINGSEDPTSSLLEDAPTEANGNPTTHHSVTNPRPTTMSKVASLLHVFLVLVLRVVFRFWKVCIAELLLVILVFWLYGGVFVFFLMVAALVTLVYNMQDFLLYFPDNPKMSTVFVPSAAILDLPYENLMIKTSDWVKISAVLLKQPPDRAARSPTIVLLHGNAGNLGHRLYNAKMLYTVSHCNVLLLDYRGYGRSEGTPSESGLYTDAQSTLDYLHTRRDIDPTQLFVFGRSLGGAVAIHIAAQKMNNGRLKGLIIENTFTSIQEMGSHLFSGAVNWVPLCLVKNKFLSNRKVSSIHAPTLFLAGTADELVPPKMMKDLFMRCRAPKKSMYCFTGGSHNETWHCENYFQTIRDFLWKIPGSRRADSSYNTHPHSNHPHHHHHQQHHHPYVGPAVPANASSVVFNA</sequence>
<protein>
    <recommendedName>
        <fullName evidence="1">Protein ABHD13</fullName>
    </recommendedName>
    <alternativeName>
        <fullName evidence="2">Alpha/beta hydrolase domain-containing protein 13</fullName>
    </alternativeName>
</protein>
<evidence type="ECO:0000256" key="3">
    <source>
        <dbReference type="SAM" id="MobiDB-lite"/>
    </source>
</evidence>
<evidence type="ECO:0000313" key="7">
    <source>
        <dbReference type="Proteomes" id="UP000007110"/>
    </source>
</evidence>
<dbReference type="InterPro" id="IPR000073">
    <property type="entry name" value="AB_hydrolase_1"/>
</dbReference>
<dbReference type="RefSeq" id="XP_796285.2">
    <property type="nucleotide sequence ID" value="XM_791192.5"/>
</dbReference>
<feature type="region of interest" description="Disordered" evidence="3">
    <location>
        <begin position="377"/>
        <end position="403"/>
    </location>
</feature>
<feature type="transmembrane region" description="Helical" evidence="4">
    <location>
        <begin position="53"/>
        <end position="72"/>
    </location>
</feature>
<dbReference type="AlphaFoldDB" id="A0A7M7THD1"/>
<organism evidence="6 7">
    <name type="scientific">Strongylocentrotus purpuratus</name>
    <name type="common">Purple sea urchin</name>
    <dbReference type="NCBI Taxonomy" id="7668"/>
    <lineage>
        <taxon>Eukaryota</taxon>
        <taxon>Metazoa</taxon>
        <taxon>Echinodermata</taxon>
        <taxon>Eleutherozoa</taxon>
        <taxon>Echinozoa</taxon>
        <taxon>Echinoidea</taxon>
        <taxon>Euechinoidea</taxon>
        <taxon>Echinacea</taxon>
        <taxon>Camarodonta</taxon>
        <taxon>Echinidea</taxon>
        <taxon>Strongylocentrotidae</taxon>
        <taxon>Strongylocentrotus</taxon>
    </lineage>
</organism>